<protein>
    <submittedName>
        <fullName evidence="1">Uncharacterized protein</fullName>
    </submittedName>
</protein>
<evidence type="ECO:0000313" key="1">
    <source>
        <dbReference type="EMBL" id="KAI3752434.1"/>
    </source>
</evidence>
<name>A0ACB9E0K3_CICIN</name>
<evidence type="ECO:0000313" key="2">
    <source>
        <dbReference type="Proteomes" id="UP001055811"/>
    </source>
</evidence>
<dbReference type="Proteomes" id="UP001055811">
    <property type="component" value="Linkage Group LG04"/>
</dbReference>
<gene>
    <name evidence="1" type="ORF">L2E82_24466</name>
</gene>
<reference evidence="2" key="1">
    <citation type="journal article" date="2022" name="Mol. Ecol. Resour.">
        <title>The genomes of chicory, endive, great burdock and yacon provide insights into Asteraceae palaeo-polyploidization history and plant inulin production.</title>
        <authorList>
            <person name="Fan W."/>
            <person name="Wang S."/>
            <person name="Wang H."/>
            <person name="Wang A."/>
            <person name="Jiang F."/>
            <person name="Liu H."/>
            <person name="Zhao H."/>
            <person name="Xu D."/>
            <person name="Zhang Y."/>
        </authorList>
    </citation>
    <scope>NUCLEOTIDE SEQUENCE [LARGE SCALE GENOMIC DNA]</scope>
    <source>
        <strain evidence="2">cv. Punajuju</strain>
    </source>
</reference>
<comment type="caution">
    <text evidence="1">The sequence shown here is derived from an EMBL/GenBank/DDBJ whole genome shotgun (WGS) entry which is preliminary data.</text>
</comment>
<dbReference type="EMBL" id="CM042012">
    <property type="protein sequence ID" value="KAI3752434.1"/>
    <property type="molecule type" value="Genomic_DNA"/>
</dbReference>
<proteinExistence type="predicted"/>
<keyword evidence="2" id="KW-1185">Reference proteome</keyword>
<sequence>MMHELLQKMGKEIVRQEAVNFPAKRSRVWLSSDSYNILRNGEGSETVEGLALDMEIFRKGNPLVESSRLKTDALEKMAKLKLLYLNSVSLDGSFENVSKDLRWLCWVGFQKTSIPIDLFVKNLVALDMSYSRLVLFDLPENVNSKNPKPTILSFAAYYSFSSMDPKNHPAITVTNIRNFIPFTLEMENGQYTSWAELFRIHCRAFQVGNHIDSSFKPPSATPSSVTATEADKTKATAEFEAWARLDAIVLQWIYGTISNDLLHTILKPNTTASQAWSALENIFQDNQSTRAVYLDSKFVSTRLDQHPNISSYCQAMKMLADQLANVGNPVSNQRLVLQVIAGLNESYEGLAMIIQQTTPLPDFYDVRSKLIMEEARKAHQAAASAASPISGNSATALVVSSAATSHQNSGDQNRYNNNSDSSRGRGRGRGGRGRGRSSSGRGRGTGNPSPQTYNRGSHSYQSWSTPPPWAYPNFTPWAYPPCPYPTQPRGPSRPPSPASGILGNRPQQAYATSETSSYAPTDLEQAFHTMTMHPPDNNWYADTAATSHMTPNSGNFTSYVNNGHIRNVIVGNGSTIPIRGMGNQTLPYPLPPLHLKNVLHTPNVIKNLLSIRRFTTDNNLSVEFDPFGFDVKDFPTRTPFLRCNSTGDLYPFTLQSDSQVLQPSAFASITKDLWHHRLGHPGADVLSSLKSSLNFRNVKHLSSVCQSCVLGKQIKFPFSTSTSITHLPFDIIHTDLWTSPILSSNGHRYYILFLDDKTNYLWTYPLANKSQVFSTFLQFFTMIQTQFHYTIKTIQCDNGREFDNQTFHQFCSQKGIQFRFSCPYTSPQNGKAERKIRSINNILRTLLMHSKVPSYFWHHALQHATYLLNILPSKLLHNLTPTHLLYNLQPTYTHLRTFGCLCYPLNPSSTIHKLQSRSQPCVFLGHPTNHRGYKCFDTKTKTIFISRHVIFDETIFPFSKISYPKNSSSMPISSDPNPLIWSEHTPQETSEPSSIPSTTEVPVSNPPPQSSLLRYSRRSRPIPDTQPTAATPPSPLQPTAPSNTPDIPPTRTIHTRSMSGITKPKQHYSFHTSVSISPLPRNPLDALKNPDWNSAMTDEFRALIDNNTWELVPRTSHMNIVRSMWIFRHKTKADGSLERYKARLVCDGRSQKEGIDCGETFSPVVKPATIRTVLSIALSKEWQIHQLDVKNAFLHGHLHETVYMHQPPGFRDRTYPNHVCLLKKSLYGLKQAPRAWYQRFADYVSTLGFIHSKCDHSLFVYKKGVHTAFLLLYVDDILLITSSPTLRHEFMTLLAKEFAMKDLGPLNYFLGISVTRQPNSLFLSQQKYAHEILERAGMHSCHPSSTPVDSKPKLSSTDGTPLPDGGAQYRQLAGALQYLTFTRPDISYAVQQICMHMHAPRTSHLNALKRILRYIKGTINHGLLLTKSTSAKLLAYTDADWAGCPDTRRSTSGYCVYFGDNLISWSSKRQPTISRSSAEAEYRGVANVVSETCWIRNLMLELHIPQTTATLVFCDNVSTVYLSCNPVQHQRTKHIELDIHFVREKVARGQVRVFHIPSRYQVADIFTKGLPLVLFEDFKNSLNVRNPPDSTAGKFVRPDVV</sequence>
<accession>A0ACB9E0K3</accession>
<reference evidence="1 2" key="2">
    <citation type="journal article" date="2022" name="Mol. Ecol. Resour.">
        <title>The genomes of chicory, endive, great burdock and yacon provide insights into Asteraceae paleo-polyploidization history and plant inulin production.</title>
        <authorList>
            <person name="Fan W."/>
            <person name="Wang S."/>
            <person name="Wang H."/>
            <person name="Wang A."/>
            <person name="Jiang F."/>
            <person name="Liu H."/>
            <person name="Zhao H."/>
            <person name="Xu D."/>
            <person name="Zhang Y."/>
        </authorList>
    </citation>
    <scope>NUCLEOTIDE SEQUENCE [LARGE SCALE GENOMIC DNA]</scope>
    <source>
        <strain evidence="2">cv. Punajuju</strain>
        <tissue evidence="1">Leaves</tissue>
    </source>
</reference>
<organism evidence="1 2">
    <name type="scientific">Cichorium intybus</name>
    <name type="common">Chicory</name>
    <dbReference type="NCBI Taxonomy" id="13427"/>
    <lineage>
        <taxon>Eukaryota</taxon>
        <taxon>Viridiplantae</taxon>
        <taxon>Streptophyta</taxon>
        <taxon>Embryophyta</taxon>
        <taxon>Tracheophyta</taxon>
        <taxon>Spermatophyta</taxon>
        <taxon>Magnoliopsida</taxon>
        <taxon>eudicotyledons</taxon>
        <taxon>Gunneridae</taxon>
        <taxon>Pentapetalae</taxon>
        <taxon>asterids</taxon>
        <taxon>campanulids</taxon>
        <taxon>Asterales</taxon>
        <taxon>Asteraceae</taxon>
        <taxon>Cichorioideae</taxon>
        <taxon>Cichorieae</taxon>
        <taxon>Cichoriinae</taxon>
        <taxon>Cichorium</taxon>
    </lineage>
</organism>